<dbReference type="PROSITE" id="PS51201">
    <property type="entry name" value="RCK_N"/>
    <property type="match status" value="1"/>
</dbReference>
<evidence type="ECO:0000256" key="4">
    <source>
        <dbReference type="ARBA" id="ARBA00022958"/>
    </source>
</evidence>
<dbReference type="InterPro" id="IPR050721">
    <property type="entry name" value="Trk_Ktr_HKT_K-transport"/>
</dbReference>
<dbReference type="SUPFAM" id="SSF51735">
    <property type="entry name" value="NAD(P)-binding Rossmann-fold domains"/>
    <property type="match status" value="1"/>
</dbReference>
<dbReference type="EMBL" id="JACRTB010000007">
    <property type="protein sequence ID" value="MBC8575904.1"/>
    <property type="molecule type" value="Genomic_DNA"/>
</dbReference>
<evidence type="ECO:0000256" key="3">
    <source>
        <dbReference type="ARBA" id="ARBA00022538"/>
    </source>
</evidence>
<organism evidence="9 10">
    <name type="scientific">Yanshouia hominis</name>
    <dbReference type="NCBI Taxonomy" id="2763673"/>
    <lineage>
        <taxon>Bacteria</taxon>
        <taxon>Bacillati</taxon>
        <taxon>Bacillota</taxon>
        <taxon>Clostridia</taxon>
        <taxon>Eubacteriales</taxon>
        <taxon>Oscillospiraceae</taxon>
        <taxon>Yanshouia</taxon>
    </lineage>
</organism>
<evidence type="ECO:0000256" key="1">
    <source>
        <dbReference type="ARBA" id="ARBA00017378"/>
    </source>
</evidence>
<dbReference type="SUPFAM" id="SSF116726">
    <property type="entry name" value="TrkA C-terminal domain-like"/>
    <property type="match status" value="1"/>
</dbReference>
<dbReference type="Pfam" id="PF02254">
    <property type="entry name" value="TrkA_N"/>
    <property type="match status" value="1"/>
</dbReference>
<evidence type="ECO:0000259" key="8">
    <source>
        <dbReference type="PROSITE" id="PS51202"/>
    </source>
</evidence>
<gene>
    <name evidence="9" type="ORF">H8717_05690</name>
</gene>
<dbReference type="InterPro" id="IPR003148">
    <property type="entry name" value="RCK_N"/>
</dbReference>
<dbReference type="Gene3D" id="3.30.70.1450">
    <property type="entry name" value="Regulator of K+ conductance, C-terminal domain"/>
    <property type="match status" value="1"/>
</dbReference>
<reference evidence="9 10" key="1">
    <citation type="submission" date="2020-08" db="EMBL/GenBank/DDBJ databases">
        <title>Genome public.</title>
        <authorList>
            <person name="Liu C."/>
            <person name="Sun Q."/>
        </authorList>
    </citation>
    <scope>NUCLEOTIDE SEQUENCE [LARGE SCALE GENOMIC DNA]</scope>
    <source>
        <strain evidence="9 10">BX1</strain>
    </source>
</reference>
<dbReference type="InterPro" id="IPR006037">
    <property type="entry name" value="RCK_C"/>
</dbReference>
<accession>A0ABR7NHL6</accession>
<evidence type="ECO:0000313" key="10">
    <source>
        <dbReference type="Proteomes" id="UP000658131"/>
    </source>
</evidence>
<dbReference type="Proteomes" id="UP000658131">
    <property type="component" value="Unassembled WGS sequence"/>
</dbReference>
<sequence length="231" mass="25139">MKVVVVGGGKVGFYLSDTLLEHGHEPVLIERDHKKCQRIANLLDLQVICGDGSSLDALESADLAHADALASVTGTDEDNLIICELAKRHFKVPRTVARVNNPKNVDVMKRLGVDIAVSSTDSLARIIEREVDTAAIRQLMHLNRGTNSLLELTLPKDFRHNGETLMALPLPEESIVMTITRGGEMTIPRGSARLFAGDRLLVVCKDTAIHELGQVLGISSGEGRGKRRLPL</sequence>
<feature type="domain" description="RCK N-terminal" evidence="7">
    <location>
        <begin position="1"/>
        <end position="117"/>
    </location>
</feature>
<dbReference type="InterPro" id="IPR036721">
    <property type="entry name" value="RCK_C_sf"/>
</dbReference>
<keyword evidence="6" id="KW-0406">Ion transport</keyword>
<keyword evidence="10" id="KW-1185">Reference proteome</keyword>
<evidence type="ECO:0000256" key="2">
    <source>
        <dbReference type="ARBA" id="ARBA00022448"/>
    </source>
</evidence>
<evidence type="ECO:0000256" key="6">
    <source>
        <dbReference type="ARBA" id="ARBA00023065"/>
    </source>
</evidence>
<dbReference type="InterPro" id="IPR036291">
    <property type="entry name" value="NAD(P)-bd_dom_sf"/>
</dbReference>
<keyword evidence="3" id="KW-0633">Potassium transport</keyword>
<dbReference type="PRINTS" id="PR00335">
    <property type="entry name" value="KUPTAKETRKA"/>
</dbReference>
<dbReference type="RefSeq" id="WP_262399472.1">
    <property type="nucleotide sequence ID" value="NZ_JACRTB010000007.1"/>
</dbReference>
<comment type="caution">
    <text evidence="9">The sequence shown here is derived from an EMBL/GenBank/DDBJ whole genome shotgun (WGS) entry which is preliminary data.</text>
</comment>
<name>A0ABR7NHL6_9FIRM</name>
<dbReference type="InterPro" id="IPR006036">
    <property type="entry name" value="K_uptake_TrkA"/>
</dbReference>
<keyword evidence="5" id="KW-0520">NAD</keyword>
<feature type="domain" description="RCK C-terminal" evidence="8">
    <location>
        <begin position="137"/>
        <end position="218"/>
    </location>
</feature>
<dbReference type="Pfam" id="PF02080">
    <property type="entry name" value="TrkA_C"/>
    <property type="match status" value="1"/>
</dbReference>
<protein>
    <recommendedName>
        <fullName evidence="1">Trk system potassium uptake protein TrkA</fullName>
    </recommendedName>
</protein>
<keyword evidence="4" id="KW-0630">Potassium</keyword>
<dbReference type="PROSITE" id="PS51202">
    <property type="entry name" value="RCK_C"/>
    <property type="match status" value="1"/>
</dbReference>
<evidence type="ECO:0000256" key="5">
    <source>
        <dbReference type="ARBA" id="ARBA00023027"/>
    </source>
</evidence>
<dbReference type="PANTHER" id="PTHR43833:SF5">
    <property type="entry name" value="TRK SYSTEM POTASSIUM UPTAKE PROTEIN TRKA"/>
    <property type="match status" value="1"/>
</dbReference>
<evidence type="ECO:0000259" key="7">
    <source>
        <dbReference type="PROSITE" id="PS51201"/>
    </source>
</evidence>
<dbReference type="PANTHER" id="PTHR43833">
    <property type="entry name" value="POTASSIUM CHANNEL PROTEIN 2-RELATED-RELATED"/>
    <property type="match status" value="1"/>
</dbReference>
<evidence type="ECO:0000313" key="9">
    <source>
        <dbReference type="EMBL" id="MBC8575904.1"/>
    </source>
</evidence>
<dbReference type="Gene3D" id="3.40.50.720">
    <property type="entry name" value="NAD(P)-binding Rossmann-like Domain"/>
    <property type="match status" value="1"/>
</dbReference>
<keyword evidence="2" id="KW-0813">Transport</keyword>
<proteinExistence type="predicted"/>